<evidence type="ECO:0000256" key="10">
    <source>
        <dbReference type="ARBA" id="ARBA00022833"/>
    </source>
</evidence>
<dbReference type="InterPro" id="IPR013083">
    <property type="entry name" value="Znf_RING/FYVE/PHD"/>
</dbReference>
<evidence type="ECO:0000259" key="16">
    <source>
        <dbReference type="PROSITE" id="PS50089"/>
    </source>
</evidence>
<dbReference type="PROSITE" id="PS50089">
    <property type="entry name" value="ZF_RING_2"/>
    <property type="match status" value="1"/>
</dbReference>
<dbReference type="Proteomes" id="UP001497516">
    <property type="component" value="Chromosome 8"/>
</dbReference>
<dbReference type="Gene3D" id="3.30.40.10">
    <property type="entry name" value="Zinc/RING finger domain, C3HC4 (zinc finger)"/>
    <property type="match status" value="1"/>
</dbReference>
<dbReference type="GO" id="GO:0016020">
    <property type="term" value="C:membrane"/>
    <property type="evidence" value="ECO:0007669"/>
    <property type="project" value="UniProtKB-SubCell"/>
</dbReference>
<evidence type="ECO:0000256" key="9">
    <source>
        <dbReference type="ARBA" id="ARBA00022786"/>
    </source>
</evidence>
<feature type="transmembrane region" description="Helical" evidence="15">
    <location>
        <begin position="20"/>
        <end position="40"/>
    </location>
</feature>
<dbReference type="PANTHER" id="PTHR45768:SF76">
    <property type="entry name" value="RING-H2 FINGER PROTEIN ATL5-LIKE"/>
    <property type="match status" value="1"/>
</dbReference>
<dbReference type="GO" id="GO:0008270">
    <property type="term" value="F:zinc ion binding"/>
    <property type="evidence" value="ECO:0007669"/>
    <property type="project" value="UniProtKB-KW"/>
</dbReference>
<dbReference type="Pfam" id="PF13639">
    <property type="entry name" value="zf-RING_2"/>
    <property type="match status" value="1"/>
</dbReference>
<keyword evidence="5" id="KW-0808">Transferase</keyword>
<dbReference type="SUPFAM" id="SSF57850">
    <property type="entry name" value="RING/U-box"/>
    <property type="match status" value="1"/>
</dbReference>
<keyword evidence="12 15" id="KW-0472">Membrane</keyword>
<gene>
    <name evidence="17" type="ORF">LTRI10_LOCUS45918</name>
</gene>
<evidence type="ECO:0000256" key="15">
    <source>
        <dbReference type="SAM" id="Phobius"/>
    </source>
</evidence>
<dbReference type="CDD" id="cd16461">
    <property type="entry name" value="RING-H2_EL5-like"/>
    <property type="match status" value="1"/>
</dbReference>
<evidence type="ECO:0000256" key="2">
    <source>
        <dbReference type="ARBA" id="ARBA00004167"/>
    </source>
</evidence>
<evidence type="ECO:0000256" key="5">
    <source>
        <dbReference type="ARBA" id="ARBA00022679"/>
    </source>
</evidence>
<comment type="subcellular location">
    <subcellularLocation>
        <location evidence="2">Membrane</location>
        <topology evidence="2">Single-pass membrane protein</topology>
    </subcellularLocation>
</comment>
<keyword evidence="6 15" id="KW-0812">Transmembrane</keyword>
<evidence type="ECO:0000256" key="7">
    <source>
        <dbReference type="ARBA" id="ARBA00022723"/>
    </source>
</evidence>
<name>A0AAV2G682_9ROSI</name>
<evidence type="ECO:0000256" key="14">
    <source>
        <dbReference type="PROSITE-ProRule" id="PRU00175"/>
    </source>
</evidence>
<evidence type="ECO:0000313" key="18">
    <source>
        <dbReference type="Proteomes" id="UP001497516"/>
    </source>
</evidence>
<sequence>MSDLLSSISSSSYDSSNLLLAAFISLLLVILFVLLLHIYAKWYLSRRMRTTTVITSLTLQPPSVINYRYHFQTHPPLATADHEEGDQASGGGGSGLNPSVIAAIPLFVYINSRSRRSSSSSGGGEGWIEEQQVSKSGVVVNVKYQHQCVICLSSFGDGEVGRCLTGCGHGFHVDCIDMWLLSHSNCPICRAPAAPLPPAAAAAADSADAVAPSKAEDDGAEVCVLISGSGESSVSVADDRV</sequence>
<accession>A0AAV2G682</accession>
<keyword evidence="10" id="KW-0862">Zinc</keyword>
<dbReference type="PANTHER" id="PTHR45768">
    <property type="entry name" value="E3 UBIQUITIN-PROTEIN LIGASE RNF13-LIKE"/>
    <property type="match status" value="1"/>
</dbReference>
<evidence type="ECO:0000256" key="4">
    <source>
        <dbReference type="ARBA" id="ARBA00012483"/>
    </source>
</evidence>
<keyword evidence="9" id="KW-0833">Ubl conjugation pathway</keyword>
<evidence type="ECO:0000256" key="6">
    <source>
        <dbReference type="ARBA" id="ARBA00022692"/>
    </source>
</evidence>
<evidence type="ECO:0000256" key="11">
    <source>
        <dbReference type="ARBA" id="ARBA00022989"/>
    </source>
</evidence>
<organism evidence="17 18">
    <name type="scientific">Linum trigynum</name>
    <dbReference type="NCBI Taxonomy" id="586398"/>
    <lineage>
        <taxon>Eukaryota</taxon>
        <taxon>Viridiplantae</taxon>
        <taxon>Streptophyta</taxon>
        <taxon>Embryophyta</taxon>
        <taxon>Tracheophyta</taxon>
        <taxon>Spermatophyta</taxon>
        <taxon>Magnoliopsida</taxon>
        <taxon>eudicotyledons</taxon>
        <taxon>Gunneridae</taxon>
        <taxon>Pentapetalae</taxon>
        <taxon>rosids</taxon>
        <taxon>fabids</taxon>
        <taxon>Malpighiales</taxon>
        <taxon>Linaceae</taxon>
        <taxon>Linum</taxon>
    </lineage>
</organism>
<evidence type="ECO:0000313" key="17">
    <source>
        <dbReference type="EMBL" id="CAL1406174.1"/>
    </source>
</evidence>
<dbReference type="AlphaFoldDB" id="A0AAV2G682"/>
<comment type="similarity">
    <text evidence="13">Belongs to the RING-type zinc finger family. ATL subfamily.</text>
</comment>
<comment type="pathway">
    <text evidence="3">Protein modification; protein ubiquitination.</text>
</comment>
<reference evidence="17 18" key="1">
    <citation type="submission" date="2024-04" db="EMBL/GenBank/DDBJ databases">
        <authorList>
            <person name="Fracassetti M."/>
        </authorList>
    </citation>
    <scope>NUCLEOTIDE SEQUENCE [LARGE SCALE GENOMIC DNA]</scope>
</reference>
<keyword evidence="7" id="KW-0479">Metal-binding</keyword>
<proteinExistence type="inferred from homology"/>
<keyword evidence="11 15" id="KW-1133">Transmembrane helix</keyword>
<dbReference type="GO" id="GO:0061630">
    <property type="term" value="F:ubiquitin protein ligase activity"/>
    <property type="evidence" value="ECO:0007669"/>
    <property type="project" value="UniProtKB-EC"/>
</dbReference>
<evidence type="ECO:0000256" key="12">
    <source>
        <dbReference type="ARBA" id="ARBA00023136"/>
    </source>
</evidence>
<keyword evidence="8 14" id="KW-0863">Zinc-finger</keyword>
<dbReference type="InterPro" id="IPR001841">
    <property type="entry name" value="Znf_RING"/>
</dbReference>
<protein>
    <recommendedName>
        <fullName evidence="4">RING-type E3 ubiquitin transferase</fullName>
        <ecNumber evidence="4">2.3.2.27</ecNumber>
    </recommendedName>
</protein>
<comment type="catalytic activity">
    <reaction evidence="1">
        <text>S-ubiquitinyl-[E2 ubiquitin-conjugating enzyme]-L-cysteine + [acceptor protein]-L-lysine = [E2 ubiquitin-conjugating enzyme]-L-cysteine + N(6)-ubiquitinyl-[acceptor protein]-L-lysine.</text>
        <dbReference type="EC" id="2.3.2.27"/>
    </reaction>
</comment>
<evidence type="ECO:0000256" key="13">
    <source>
        <dbReference type="ARBA" id="ARBA00024209"/>
    </source>
</evidence>
<dbReference type="SMART" id="SM00184">
    <property type="entry name" value="RING"/>
    <property type="match status" value="1"/>
</dbReference>
<keyword evidence="18" id="KW-1185">Reference proteome</keyword>
<evidence type="ECO:0000256" key="3">
    <source>
        <dbReference type="ARBA" id="ARBA00004906"/>
    </source>
</evidence>
<dbReference type="EMBL" id="OZ034821">
    <property type="protein sequence ID" value="CAL1406174.1"/>
    <property type="molecule type" value="Genomic_DNA"/>
</dbReference>
<feature type="domain" description="RING-type" evidence="16">
    <location>
        <begin position="148"/>
        <end position="190"/>
    </location>
</feature>
<evidence type="ECO:0000256" key="1">
    <source>
        <dbReference type="ARBA" id="ARBA00000900"/>
    </source>
</evidence>
<dbReference type="EC" id="2.3.2.27" evidence="4"/>
<evidence type="ECO:0000256" key="8">
    <source>
        <dbReference type="ARBA" id="ARBA00022771"/>
    </source>
</evidence>